<feature type="domain" description="Alcohol dehydrogenase-like N-terminal" evidence="7">
    <location>
        <begin position="25"/>
        <end position="153"/>
    </location>
</feature>
<keyword evidence="3 5" id="KW-0862">Zinc</keyword>
<proteinExistence type="inferred from homology"/>
<dbReference type="GO" id="GO:0008270">
    <property type="term" value="F:zinc ion binding"/>
    <property type="evidence" value="ECO:0007669"/>
    <property type="project" value="InterPro"/>
</dbReference>
<evidence type="ECO:0000256" key="2">
    <source>
        <dbReference type="ARBA" id="ARBA00022723"/>
    </source>
</evidence>
<evidence type="ECO:0000259" key="6">
    <source>
        <dbReference type="Pfam" id="PF00107"/>
    </source>
</evidence>
<dbReference type="InterPro" id="IPR002328">
    <property type="entry name" value="ADH_Zn_CS"/>
</dbReference>
<evidence type="ECO:0000256" key="5">
    <source>
        <dbReference type="RuleBase" id="RU361277"/>
    </source>
</evidence>
<dbReference type="SUPFAM" id="SSF51735">
    <property type="entry name" value="NAD(P)-binding Rossmann-fold domains"/>
    <property type="match status" value="1"/>
</dbReference>
<dbReference type="SUPFAM" id="SSF50129">
    <property type="entry name" value="GroES-like"/>
    <property type="match status" value="1"/>
</dbReference>
<protein>
    <submittedName>
        <fullName evidence="8">Glutathione-dependent formaldehyde dehydrogenase</fullName>
    </submittedName>
</protein>
<dbReference type="RefSeq" id="WP_271269119.1">
    <property type="nucleotide sequence ID" value="NZ_JAMGZJ010000078.1"/>
</dbReference>
<dbReference type="EMBL" id="JAMGZJ010000078">
    <property type="protein sequence ID" value="MCU6670580.1"/>
    <property type="molecule type" value="Genomic_DNA"/>
</dbReference>
<dbReference type="InterPro" id="IPR013149">
    <property type="entry name" value="ADH-like_C"/>
</dbReference>
<dbReference type="InterPro" id="IPR013154">
    <property type="entry name" value="ADH-like_N"/>
</dbReference>
<accession>A0A9J6QIE8</accession>
<dbReference type="Gene3D" id="3.90.180.10">
    <property type="entry name" value="Medium-chain alcohol dehydrogenases, catalytic domain"/>
    <property type="match status" value="1"/>
</dbReference>
<dbReference type="InterPro" id="IPR036291">
    <property type="entry name" value="NAD(P)-bd_dom_sf"/>
</dbReference>
<reference evidence="8" key="1">
    <citation type="submission" date="2022-05" db="EMBL/GenBank/DDBJ databases">
        <title>Description of a novel species of Leclercia; Leclercia tamurae and the Proposal for a Novel Genus Silvania gen. nov. Containing Two Novel Species Silvania hatchlandensis sp. nov. and Silvania confinis sp. nov. Isolated from the Rhizosphere of Oak.</title>
        <authorList>
            <person name="Maddock D.W."/>
            <person name="Brady C.L."/>
            <person name="Denman S."/>
            <person name="Arnold D."/>
        </authorList>
    </citation>
    <scope>NUCLEOTIDE SEQUENCE</scope>
    <source>
        <strain evidence="8">H4N4</strain>
    </source>
</reference>
<sequence length="413" mass="44523">MKALTYHGPHSVRVETVPDPIIEHADDIILRITATAICGSDLHLYRGKIPQVKHGDIFGHEFMGEVVETGREVKDLQKGDRVVIPFVIACGDCFFCRMHQYAACETTNSGPGAALNKKQIPAPAALFGYSHLYGGVPGGQAEYVRVPKGNVGPFKVPPLLSDDKALFLSDILPTAWQAAKNAQIEKGSSVAVFGAGPVGLLTIACARLLGAEQIFVVDHHDYRLRFAEQRYGAIPVNFDVDNDAAEKIIAQTAGHRGVDAVIDAVGFEAKGSTTETVLTNLKLEGSSGKALRQCIAAVRRGGVVSVPGVYAGFIHGFMFGDAFDKGLTFKMGQTNVHAWLGELLPLIEQGLLTPEEIVTHYLPFEEAARGYEIFEKRQEECRKVILVPGAQSPQVAKERVTGLVNAMPPAATL</sequence>
<evidence type="ECO:0000313" key="9">
    <source>
        <dbReference type="Proteomes" id="UP001061282"/>
    </source>
</evidence>
<dbReference type="InterPro" id="IPR011032">
    <property type="entry name" value="GroES-like_sf"/>
</dbReference>
<dbReference type="AlphaFoldDB" id="A0A9J6QIE8"/>
<dbReference type="PANTHER" id="PTHR42813:SF2">
    <property type="entry name" value="DEHYDROGENASE, ZINC-CONTAINING, PUTATIVE (AFU_ORTHOLOGUE AFUA_2G02810)-RELATED"/>
    <property type="match status" value="1"/>
</dbReference>
<evidence type="ECO:0000256" key="3">
    <source>
        <dbReference type="ARBA" id="ARBA00022833"/>
    </source>
</evidence>
<dbReference type="GO" id="GO:0016491">
    <property type="term" value="F:oxidoreductase activity"/>
    <property type="evidence" value="ECO:0007669"/>
    <property type="project" value="UniProtKB-KW"/>
</dbReference>
<evidence type="ECO:0000259" key="7">
    <source>
        <dbReference type="Pfam" id="PF08240"/>
    </source>
</evidence>
<evidence type="ECO:0000313" key="8">
    <source>
        <dbReference type="EMBL" id="MCU6670580.1"/>
    </source>
</evidence>
<comment type="cofactor">
    <cofactor evidence="1 5">
        <name>Zn(2+)</name>
        <dbReference type="ChEBI" id="CHEBI:29105"/>
    </cofactor>
</comment>
<evidence type="ECO:0000256" key="1">
    <source>
        <dbReference type="ARBA" id="ARBA00001947"/>
    </source>
</evidence>
<evidence type="ECO:0000256" key="4">
    <source>
        <dbReference type="ARBA" id="ARBA00023002"/>
    </source>
</evidence>
<organism evidence="8 9">
    <name type="scientific">Silvania confinis</name>
    <dbReference type="NCBI Taxonomy" id="2926470"/>
    <lineage>
        <taxon>Bacteria</taxon>
        <taxon>Pseudomonadati</taxon>
        <taxon>Pseudomonadota</taxon>
        <taxon>Gammaproteobacteria</taxon>
        <taxon>Enterobacterales</taxon>
        <taxon>Enterobacteriaceae</taxon>
        <taxon>Silvania</taxon>
    </lineage>
</organism>
<keyword evidence="4" id="KW-0560">Oxidoreductase</keyword>
<keyword evidence="9" id="KW-1185">Reference proteome</keyword>
<dbReference type="Pfam" id="PF08240">
    <property type="entry name" value="ADH_N"/>
    <property type="match status" value="1"/>
</dbReference>
<dbReference type="Gene3D" id="3.40.50.720">
    <property type="entry name" value="NAD(P)-binding Rossmann-like Domain"/>
    <property type="match status" value="1"/>
</dbReference>
<dbReference type="Pfam" id="PF00107">
    <property type="entry name" value="ADH_zinc_N"/>
    <property type="match status" value="1"/>
</dbReference>
<dbReference type="PANTHER" id="PTHR42813">
    <property type="entry name" value="ZINC-TYPE ALCOHOL DEHYDROGENASE-LIKE"/>
    <property type="match status" value="1"/>
</dbReference>
<dbReference type="CDD" id="cd08283">
    <property type="entry name" value="FDH_like_1"/>
    <property type="match status" value="1"/>
</dbReference>
<name>A0A9J6QIE8_9ENTR</name>
<gene>
    <name evidence="8" type="ORF">M8013_17740</name>
</gene>
<dbReference type="Proteomes" id="UP001061282">
    <property type="component" value="Unassembled WGS sequence"/>
</dbReference>
<feature type="domain" description="Alcohol dehydrogenase-like C-terminal" evidence="6">
    <location>
        <begin position="197"/>
        <end position="283"/>
    </location>
</feature>
<comment type="caution">
    <text evidence="8">The sequence shown here is derived from an EMBL/GenBank/DDBJ whole genome shotgun (WGS) entry which is preliminary data.</text>
</comment>
<dbReference type="PROSITE" id="PS00059">
    <property type="entry name" value="ADH_ZINC"/>
    <property type="match status" value="1"/>
</dbReference>
<keyword evidence="2 5" id="KW-0479">Metal-binding</keyword>
<comment type="similarity">
    <text evidence="5">Belongs to the zinc-containing alcohol dehydrogenase family.</text>
</comment>